<proteinExistence type="predicted"/>
<protein>
    <submittedName>
        <fullName evidence="2">Uncharacterized protein</fullName>
    </submittedName>
</protein>
<feature type="compositionally biased region" description="Basic and acidic residues" evidence="1">
    <location>
        <begin position="127"/>
        <end position="138"/>
    </location>
</feature>
<sequence length="273" mass="28996">MNIDLDQILALTGDLSGDEPRERLRAFLLQSAKDPDAIGELLASALKGQGHEYRLALEDIVVSLGASLGFELRFPEGGGWASPSGVSFLLEVVGEGEEADLGPIVERIESNVSISSAPPETEEGEVAAEKGEGSSDPEGRMTALGLLVAFDSEILRVEGAIAQGDEAGLVRGISISALLTLSKMAKDYHFTHGDVLLLLLTSGPSVDPLIGLISRIISQCEAETPTLEEIAQILSPVGRGGEGTSEEALAELIDQSRYYAFGSRSEDRKHRRL</sequence>
<evidence type="ECO:0000313" key="2">
    <source>
        <dbReference type="EMBL" id="MDF0592733.1"/>
    </source>
</evidence>
<feature type="region of interest" description="Disordered" evidence="1">
    <location>
        <begin position="112"/>
        <end position="138"/>
    </location>
</feature>
<reference evidence="2 3" key="1">
    <citation type="submission" date="2023-03" db="EMBL/GenBank/DDBJ databases">
        <title>Whole genome sequencing of Methanotrichaceae archaeon M04Ac.</title>
        <authorList>
            <person name="Khomyakova M.A."/>
            <person name="Merkel A.Y."/>
            <person name="Slobodkin A.I."/>
        </authorList>
    </citation>
    <scope>NUCLEOTIDE SEQUENCE [LARGE SCALE GENOMIC DNA]</scope>
    <source>
        <strain evidence="2 3">M04Ac</strain>
    </source>
</reference>
<organism evidence="2 3">
    <name type="scientific">Candidatus Methanocrinis alkalitolerans</name>
    <dbReference type="NCBI Taxonomy" id="3033395"/>
    <lineage>
        <taxon>Archaea</taxon>
        <taxon>Methanobacteriati</taxon>
        <taxon>Methanobacteriota</taxon>
        <taxon>Stenosarchaea group</taxon>
        <taxon>Methanomicrobia</taxon>
        <taxon>Methanotrichales</taxon>
        <taxon>Methanotrichaceae</taxon>
        <taxon>Methanocrinis</taxon>
    </lineage>
</organism>
<dbReference type="Proteomes" id="UP001215956">
    <property type="component" value="Unassembled WGS sequence"/>
</dbReference>
<gene>
    <name evidence="2" type="ORF">P0O24_03955</name>
</gene>
<dbReference type="RefSeq" id="WP_316968440.1">
    <property type="nucleotide sequence ID" value="NZ_JARFPL010000009.1"/>
</dbReference>
<evidence type="ECO:0000313" key="3">
    <source>
        <dbReference type="Proteomes" id="UP001215956"/>
    </source>
</evidence>
<evidence type="ECO:0000256" key="1">
    <source>
        <dbReference type="SAM" id="MobiDB-lite"/>
    </source>
</evidence>
<dbReference type="EMBL" id="JARFPL010000009">
    <property type="protein sequence ID" value="MDF0592733.1"/>
    <property type="molecule type" value="Genomic_DNA"/>
</dbReference>
<accession>A0ABT5XDE3</accession>
<name>A0ABT5XDE3_9EURY</name>
<comment type="caution">
    <text evidence="2">The sequence shown here is derived from an EMBL/GenBank/DDBJ whole genome shotgun (WGS) entry which is preliminary data.</text>
</comment>
<keyword evidence="3" id="KW-1185">Reference proteome</keyword>